<reference evidence="3 4" key="1">
    <citation type="submission" date="2016-03" db="EMBL/GenBank/DDBJ databases">
        <authorList>
            <person name="Cho S.-Y."/>
            <person name="Lim S."/>
            <person name="Kim H."/>
            <person name="Soh E.H."/>
            <person name="Moon J.S."/>
        </authorList>
    </citation>
    <scope>NUCLEOTIDE SEQUENCE [LARGE SCALE GENOMIC DNA]</scope>
    <source>
        <strain evidence="3 4">KCTC 3810</strain>
    </source>
</reference>
<sequence>MVRKNGWMIATLSATLALGACGQAEQKTAPHAEQEKQEAHAEHEGHASHTGADQLERTTSPTIAPSFLKETDSSIQTIYLSVAKHQDLLEKMPCYCGCGESAGHTSNYDCFIADQAQSGETTWTTHGITCGTCLDIAAQSIVAYQQGTPIKQIRDDIDAIYSKMDVAPTPTPAL</sequence>
<feature type="compositionally biased region" description="Basic and acidic residues" evidence="1">
    <location>
        <begin position="28"/>
        <end position="47"/>
    </location>
</feature>
<evidence type="ECO:0000256" key="1">
    <source>
        <dbReference type="SAM" id="MobiDB-lite"/>
    </source>
</evidence>
<feature type="region of interest" description="Disordered" evidence="1">
    <location>
        <begin position="25"/>
        <end position="59"/>
    </location>
</feature>
<feature type="signal peptide" evidence="2">
    <location>
        <begin position="1"/>
        <end position="19"/>
    </location>
</feature>
<name>A0ABX2V5A7_9BACL</name>
<accession>A0ABX2V5A7</accession>
<evidence type="ECO:0000256" key="2">
    <source>
        <dbReference type="SAM" id="SignalP"/>
    </source>
</evidence>
<dbReference type="EMBL" id="LVVL01000018">
    <property type="protein sequence ID" value="OAN10258.1"/>
    <property type="molecule type" value="Genomic_DNA"/>
</dbReference>
<comment type="caution">
    <text evidence="3">The sequence shown here is derived from an EMBL/GenBank/DDBJ whole genome shotgun (WGS) entry which is preliminary data.</text>
</comment>
<keyword evidence="4" id="KW-1185">Reference proteome</keyword>
<organism evidence="3 4">
    <name type="scientific">Exiguobacterium undae</name>
    <dbReference type="NCBI Taxonomy" id="169177"/>
    <lineage>
        <taxon>Bacteria</taxon>
        <taxon>Bacillati</taxon>
        <taxon>Bacillota</taxon>
        <taxon>Bacilli</taxon>
        <taxon>Bacillales</taxon>
        <taxon>Bacillales Family XII. Incertae Sedis</taxon>
        <taxon>Exiguobacterium</taxon>
    </lineage>
</organism>
<evidence type="ECO:0008006" key="5">
    <source>
        <dbReference type="Google" id="ProtNLM"/>
    </source>
</evidence>
<evidence type="ECO:0000313" key="4">
    <source>
        <dbReference type="Proteomes" id="UP000078447"/>
    </source>
</evidence>
<feature type="chain" id="PRO_5046797110" description="Lipoprotein" evidence="2">
    <location>
        <begin position="20"/>
        <end position="174"/>
    </location>
</feature>
<proteinExistence type="predicted"/>
<dbReference type="PROSITE" id="PS51257">
    <property type="entry name" value="PROKAR_LIPOPROTEIN"/>
    <property type="match status" value="1"/>
</dbReference>
<dbReference type="Proteomes" id="UP000078447">
    <property type="component" value="Unassembled WGS sequence"/>
</dbReference>
<dbReference type="InterPro" id="IPR025673">
    <property type="entry name" value="PCYCGC"/>
</dbReference>
<dbReference type="Pfam" id="PF13798">
    <property type="entry name" value="PCYCGC"/>
    <property type="match status" value="1"/>
</dbReference>
<keyword evidence="2" id="KW-0732">Signal</keyword>
<dbReference type="RefSeq" id="WP_028105534.1">
    <property type="nucleotide sequence ID" value="NZ_LVVL01000018.1"/>
</dbReference>
<protein>
    <recommendedName>
        <fullName evidence="5">Lipoprotein</fullName>
    </recommendedName>
</protein>
<gene>
    <name evidence="3" type="ORF">A3783_14795</name>
</gene>
<evidence type="ECO:0000313" key="3">
    <source>
        <dbReference type="EMBL" id="OAN10258.1"/>
    </source>
</evidence>